<reference evidence="3 4" key="1">
    <citation type="submission" date="2024-02" db="EMBL/GenBank/DDBJ databases">
        <authorList>
            <person name="Chen Y."/>
            <person name="Shah S."/>
            <person name="Dougan E. K."/>
            <person name="Thang M."/>
            <person name="Chan C."/>
        </authorList>
    </citation>
    <scope>NUCLEOTIDE SEQUENCE [LARGE SCALE GENOMIC DNA]</scope>
</reference>
<evidence type="ECO:0000313" key="3">
    <source>
        <dbReference type="EMBL" id="CAK9002614.1"/>
    </source>
</evidence>
<name>A0ABP0IJ34_9DINO</name>
<accession>A0ABP0IJ34</accession>
<gene>
    <name evidence="3" type="ORF">SCF082_LOCUS7416</name>
</gene>
<evidence type="ECO:0000256" key="2">
    <source>
        <dbReference type="SAM" id="Phobius"/>
    </source>
</evidence>
<proteinExistence type="predicted"/>
<feature type="transmembrane region" description="Helical" evidence="2">
    <location>
        <begin position="373"/>
        <end position="392"/>
    </location>
</feature>
<dbReference type="Proteomes" id="UP001642464">
    <property type="component" value="Unassembled WGS sequence"/>
</dbReference>
<feature type="transmembrane region" description="Helical" evidence="2">
    <location>
        <begin position="99"/>
        <end position="118"/>
    </location>
</feature>
<keyword evidence="2" id="KW-1133">Transmembrane helix</keyword>
<comment type="caution">
    <text evidence="3">The sequence shown here is derived from an EMBL/GenBank/DDBJ whole genome shotgun (WGS) entry which is preliminary data.</text>
</comment>
<organism evidence="3 4">
    <name type="scientific">Durusdinium trenchii</name>
    <dbReference type="NCBI Taxonomy" id="1381693"/>
    <lineage>
        <taxon>Eukaryota</taxon>
        <taxon>Sar</taxon>
        <taxon>Alveolata</taxon>
        <taxon>Dinophyceae</taxon>
        <taxon>Suessiales</taxon>
        <taxon>Symbiodiniaceae</taxon>
        <taxon>Durusdinium</taxon>
    </lineage>
</organism>
<keyword evidence="4" id="KW-1185">Reference proteome</keyword>
<keyword evidence="2" id="KW-0472">Membrane</keyword>
<feature type="compositionally biased region" description="Polar residues" evidence="1">
    <location>
        <begin position="1"/>
        <end position="13"/>
    </location>
</feature>
<feature type="compositionally biased region" description="Basic and acidic residues" evidence="1">
    <location>
        <begin position="30"/>
        <end position="45"/>
    </location>
</feature>
<evidence type="ECO:0000313" key="4">
    <source>
        <dbReference type="Proteomes" id="UP001642464"/>
    </source>
</evidence>
<dbReference type="EMBL" id="CAXAMM010004158">
    <property type="protein sequence ID" value="CAK9002614.1"/>
    <property type="molecule type" value="Genomic_DNA"/>
</dbReference>
<feature type="transmembrane region" description="Helical" evidence="2">
    <location>
        <begin position="398"/>
        <end position="422"/>
    </location>
</feature>
<keyword evidence="2" id="KW-0812">Transmembrane</keyword>
<sequence length="596" mass="62455">MLPTLPSDSSNPRASDLVMKPVMKPNGSRPEAKSKPLGESGRDGRLPTPFSNSHSHCPYTGDPGAVMSSEVDDLLADPESAPCHQTGRRCPHSCTAGRGLVALGVVTLALLGFFAAGWGGAAGTRASSPTEEVQLQETSGCPAVCGESVACTDGAVKPDITTSTTTSSPQAKEVFWKQGGDLPGEGTWFLNVVPGLSDFGGTWRIRFRAQVFTSFKGFFVASVPDSTQFPNLASGNYVIETEVNSNILCYLIPVDLVPSSRLEISTTDFVDDTLLVFEQAGDAEPAWSIRLTRWRQIPGRRLQGRHVEREVELFSNARQLQEFYRCPDGCEIPVQYVNDDFCDCSNCADELDWTCGTCGAQSEEDVATGSAPLVFLLLLHLVFLGVGVGVGVGTGLALGIGLGVGLGTGLGAGTGVVGLAALAAQGLRVSNGATLQDPEVVNALKETIARLSGSGVAAAMVELIINCANAAMPADLPALPAVSLPDRDGTKARRLFSRVLGAVPRLLQTTAATVGVCFQVQVSDSSAEEICQTLSGYNANTVQTVLSSELESAGIPPQAVSVIGYDATPNPRSYNPLESGDASFFRPASGISLVRI</sequence>
<feature type="region of interest" description="Disordered" evidence="1">
    <location>
        <begin position="1"/>
        <end position="66"/>
    </location>
</feature>
<evidence type="ECO:0000256" key="1">
    <source>
        <dbReference type="SAM" id="MobiDB-lite"/>
    </source>
</evidence>
<protein>
    <submittedName>
        <fullName evidence="3">Uncharacterized protein</fullName>
    </submittedName>
</protein>